<dbReference type="GO" id="GO:0005886">
    <property type="term" value="C:plasma membrane"/>
    <property type="evidence" value="ECO:0007669"/>
    <property type="project" value="UniProtKB-SubCell"/>
</dbReference>
<feature type="transmembrane region" description="Helical" evidence="9">
    <location>
        <begin position="136"/>
        <end position="152"/>
    </location>
</feature>
<keyword evidence="9" id="KW-0813">Transport</keyword>
<keyword evidence="8 9" id="KW-0472">Membrane</keyword>
<keyword evidence="6 9" id="KW-0201">Cytochrome c-type biogenesis</keyword>
<evidence type="ECO:0000256" key="9">
    <source>
        <dbReference type="RuleBase" id="RU364092"/>
    </source>
</evidence>
<sequence>MSRLKRLFHQFGSPPWFYRFSGKLVPWLWAAFVLLTAWGLFQGLVLAPPDYQQGESVRIMYIHVPSAWMSWMIYLFMAVFGICALVWRVRVAEILMICSAPVGAAFTIVTLASGSLWGRPTWGTYWVWDARLTSELVLLFLYLGVIGLYNAYDEPRKAARAASLLAIVGVVNVPIIHFSVNWWNTLHQPGSIGMSGSSIHPSMLWPLLIMAVATKFYYGACLLTRARNQLLEQDRGKRWAREVLMEGSS</sequence>
<feature type="transmembrane region" description="Helical" evidence="9">
    <location>
        <begin position="94"/>
        <end position="116"/>
    </location>
</feature>
<comment type="similarity">
    <text evidence="3 9">Belongs to the CcmC/CycZ/HelC family.</text>
</comment>
<dbReference type="AlphaFoldDB" id="A0A5N0T9S1"/>
<proteinExistence type="inferred from homology"/>
<organism evidence="11 12">
    <name type="scientific">Marinihelvus fidelis</name>
    <dbReference type="NCBI Taxonomy" id="2613842"/>
    <lineage>
        <taxon>Bacteria</taxon>
        <taxon>Pseudomonadati</taxon>
        <taxon>Pseudomonadota</taxon>
        <taxon>Gammaproteobacteria</taxon>
        <taxon>Chromatiales</taxon>
        <taxon>Wenzhouxiangellaceae</taxon>
        <taxon>Marinihelvus</taxon>
    </lineage>
</organism>
<dbReference type="EMBL" id="VYXP01000007">
    <property type="protein sequence ID" value="KAA9130566.1"/>
    <property type="molecule type" value="Genomic_DNA"/>
</dbReference>
<feature type="domain" description="Cytochrome c assembly protein" evidence="10">
    <location>
        <begin position="23"/>
        <end position="187"/>
    </location>
</feature>
<evidence type="ECO:0000259" key="10">
    <source>
        <dbReference type="Pfam" id="PF01578"/>
    </source>
</evidence>
<dbReference type="InterPro" id="IPR003557">
    <property type="entry name" value="Cyt_c_biogenesis_CcmC"/>
</dbReference>
<dbReference type="NCBIfam" id="TIGR01191">
    <property type="entry name" value="ccmC"/>
    <property type="match status" value="1"/>
</dbReference>
<evidence type="ECO:0000313" key="11">
    <source>
        <dbReference type="EMBL" id="KAA9130566.1"/>
    </source>
</evidence>
<reference evidence="11 12" key="1">
    <citation type="submission" date="2019-09" db="EMBL/GenBank/DDBJ databases">
        <title>Wenzhouxiangella sp. Genome sequencing and assembly.</title>
        <authorList>
            <person name="Zhang R."/>
        </authorList>
    </citation>
    <scope>NUCLEOTIDE SEQUENCE [LARGE SCALE GENOMIC DNA]</scope>
    <source>
        <strain evidence="11 12">W260</strain>
    </source>
</reference>
<keyword evidence="12" id="KW-1185">Reference proteome</keyword>
<evidence type="ECO:0000256" key="1">
    <source>
        <dbReference type="ARBA" id="ARBA00002442"/>
    </source>
</evidence>
<gene>
    <name evidence="9" type="primary">ccmC</name>
    <name evidence="11" type="ORF">F3N42_12840</name>
</gene>
<evidence type="ECO:0000256" key="5">
    <source>
        <dbReference type="ARBA" id="ARBA00022692"/>
    </source>
</evidence>
<evidence type="ECO:0000256" key="2">
    <source>
        <dbReference type="ARBA" id="ARBA00004141"/>
    </source>
</evidence>
<keyword evidence="9" id="KW-0997">Cell inner membrane</keyword>
<dbReference type="Pfam" id="PF01578">
    <property type="entry name" value="Cytochrom_C_asm"/>
    <property type="match status" value="1"/>
</dbReference>
<evidence type="ECO:0000256" key="4">
    <source>
        <dbReference type="ARBA" id="ARBA00016463"/>
    </source>
</evidence>
<feature type="transmembrane region" description="Helical" evidence="9">
    <location>
        <begin position="164"/>
        <end position="183"/>
    </location>
</feature>
<keyword evidence="9" id="KW-1003">Cell membrane</keyword>
<accession>A0A5N0T9S1</accession>
<feature type="transmembrane region" description="Helical" evidence="9">
    <location>
        <begin position="27"/>
        <end position="47"/>
    </location>
</feature>
<keyword evidence="5 9" id="KW-0812">Transmembrane</keyword>
<dbReference type="GO" id="GO:0020037">
    <property type="term" value="F:heme binding"/>
    <property type="evidence" value="ECO:0007669"/>
    <property type="project" value="InterPro"/>
</dbReference>
<evidence type="ECO:0000256" key="6">
    <source>
        <dbReference type="ARBA" id="ARBA00022748"/>
    </source>
</evidence>
<keyword evidence="7 9" id="KW-1133">Transmembrane helix</keyword>
<dbReference type="GO" id="GO:0017004">
    <property type="term" value="P:cytochrome complex assembly"/>
    <property type="evidence" value="ECO:0007669"/>
    <property type="project" value="UniProtKB-KW"/>
</dbReference>
<dbReference type="GO" id="GO:0015232">
    <property type="term" value="F:heme transmembrane transporter activity"/>
    <property type="evidence" value="ECO:0007669"/>
    <property type="project" value="InterPro"/>
</dbReference>
<comment type="caution">
    <text evidence="11">The sequence shown here is derived from an EMBL/GenBank/DDBJ whole genome shotgun (WGS) entry which is preliminary data.</text>
</comment>
<evidence type="ECO:0000256" key="3">
    <source>
        <dbReference type="ARBA" id="ARBA00005840"/>
    </source>
</evidence>
<dbReference type="RefSeq" id="WP_150864870.1">
    <property type="nucleotide sequence ID" value="NZ_VYXP01000007.1"/>
</dbReference>
<dbReference type="InterPro" id="IPR045062">
    <property type="entry name" value="Cyt_c_biogenesis_CcsA/CcmC"/>
</dbReference>
<name>A0A5N0T9S1_9GAMM</name>
<evidence type="ECO:0000256" key="7">
    <source>
        <dbReference type="ARBA" id="ARBA00022989"/>
    </source>
</evidence>
<evidence type="ECO:0000313" key="12">
    <source>
        <dbReference type="Proteomes" id="UP000325372"/>
    </source>
</evidence>
<dbReference type="InterPro" id="IPR002541">
    <property type="entry name" value="Cyt_c_assembly"/>
</dbReference>
<protein>
    <recommendedName>
        <fullName evidence="4 9">Heme exporter protein C</fullName>
    </recommendedName>
    <alternativeName>
        <fullName evidence="9">Cytochrome c-type biogenesis protein</fullName>
    </alternativeName>
</protein>
<dbReference type="PRINTS" id="PR01386">
    <property type="entry name" value="CCMCBIOGNSIS"/>
</dbReference>
<comment type="subcellular location">
    <subcellularLocation>
        <location evidence="9">Cell inner membrane</location>
    </subcellularLocation>
    <subcellularLocation>
        <location evidence="2">Membrane</location>
        <topology evidence="2">Multi-pass membrane protein</topology>
    </subcellularLocation>
</comment>
<comment type="function">
    <text evidence="1 9">Required for the export of heme to the periplasm for the biogenesis of c-type cytochromes.</text>
</comment>
<evidence type="ECO:0000256" key="8">
    <source>
        <dbReference type="ARBA" id="ARBA00023136"/>
    </source>
</evidence>
<dbReference type="PANTHER" id="PTHR30071:SF1">
    <property type="entry name" value="CYTOCHROME B_B6 PROTEIN-RELATED"/>
    <property type="match status" value="1"/>
</dbReference>
<feature type="transmembrane region" description="Helical" evidence="9">
    <location>
        <begin position="203"/>
        <end position="223"/>
    </location>
</feature>
<dbReference type="PANTHER" id="PTHR30071">
    <property type="entry name" value="HEME EXPORTER PROTEIN C"/>
    <property type="match status" value="1"/>
</dbReference>
<dbReference type="Proteomes" id="UP000325372">
    <property type="component" value="Unassembled WGS sequence"/>
</dbReference>
<feature type="transmembrane region" description="Helical" evidence="9">
    <location>
        <begin position="67"/>
        <end position="87"/>
    </location>
</feature>